<proteinExistence type="predicted"/>
<dbReference type="AlphaFoldDB" id="A0A367JKN3"/>
<evidence type="ECO:0000313" key="2">
    <source>
        <dbReference type="Proteomes" id="UP000252139"/>
    </source>
</evidence>
<accession>A0A367JKN3</accession>
<evidence type="ECO:0000313" key="1">
    <source>
        <dbReference type="EMBL" id="RCH90488.1"/>
    </source>
</evidence>
<feature type="non-terminal residue" evidence="1">
    <location>
        <position position="130"/>
    </location>
</feature>
<organism evidence="1 2">
    <name type="scientific">Rhizopus azygosporus</name>
    <name type="common">Rhizopus microsporus var. azygosporus</name>
    <dbReference type="NCBI Taxonomy" id="86630"/>
    <lineage>
        <taxon>Eukaryota</taxon>
        <taxon>Fungi</taxon>
        <taxon>Fungi incertae sedis</taxon>
        <taxon>Mucoromycota</taxon>
        <taxon>Mucoromycotina</taxon>
        <taxon>Mucoromycetes</taxon>
        <taxon>Mucorales</taxon>
        <taxon>Mucorineae</taxon>
        <taxon>Rhizopodaceae</taxon>
        <taxon>Rhizopus</taxon>
    </lineage>
</organism>
<comment type="caution">
    <text evidence="1">The sequence shown here is derived from an EMBL/GenBank/DDBJ whole genome shotgun (WGS) entry which is preliminary data.</text>
</comment>
<dbReference type="EMBL" id="PJQL01001113">
    <property type="protein sequence ID" value="RCH90488.1"/>
    <property type="molecule type" value="Genomic_DNA"/>
</dbReference>
<gene>
    <name evidence="1" type="ORF">CU097_000826</name>
</gene>
<name>A0A367JKN3_RHIAZ</name>
<sequence>MITWAEFDTCKQDPDLPKDLRISGYSLSQDGHSVLTRGISCPTVTECLVLSSSRNILQEPSLSLLLAFASGILDANILELPVNACSLWITIESEKIQLQGSLLPELNISTLNIRNMDELHCFFSIVANLI</sequence>
<keyword evidence="2" id="KW-1185">Reference proteome</keyword>
<protein>
    <submittedName>
        <fullName evidence="1">Uncharacterized protein</fullName>
    </submittedName>
</protein>
<dbReference type="Proteomes" id="UP000252139">
    <property type="component" value="Unassembled WGS sequence"/>
</dbReference>
<reference evidence="1 2" key="1">
    <citation type="journal article" date="2018" name="G3 (Bethesda)">
        <title>Phylogenetic and Phylogenomic Definition of Rhizopus Species.</title>
        <authorList>
            <person name="Gryganskyi A.P."/>
            <person name="Golan J."/>
            <person name="Dolatabadi S."/>
            <person name="Mondo S."/>
            <person name="Robb S."/>
            <person name="Idnurm A."/>
            <person name="Muszewska A."/>
            <person name="Steczkiewicz K."/>
            <person name="Masonjones S."/>
            <person name="Liao H.L."/>
            <person name="Gajdeczka M.T."/>
            <person name="Anike F."/>
            <person name="Vuek A."/>
            <person name="Anishchenko I.M."/>
            <person name="Voigt K."/>
            <person name="de Hoog G.S."/>
            <person name="Smith M.E."/>
            <person name="Heitman J."/>
            <person name="Vilgalys R."/>
            <person name="Stajich J.E."/>
        </authorList>
    </citation>
    <scope>NUCLEOTIDE SEQUENCE [LARGE SCALE GENOMIC DNA]</scope>
    <source>
        <strain evidence="1 2">CBS 357.93</strain>
    </source>
</reference>